<dbReference type="Proteomes" id="UP000824176">
    <property type="component" value="Unassembled WGS sequence"/>
</dbReference>
<dbReference type="GO" id="GO:0009055">
    <property type="term" value="F:electron transfer activity"/>
    <property type="evidence" value="ECO:0007669"/>
    <property type="project" value="InterPro"/>
</dbReference>
<dbReference type="EMBL" id="DXAQ01000085">
    <property type="protein sequence ID" value="HIZ89355.1"/>
    <property type="molecule type" value="Genomic_DNA"/>
</dbReference>
<dbReference type="InterPro" id="IPR036150">
    <property type="entry name" value="Cyt_b/b6_C_sf"/>
</dbReference>
<evidence type="ECO:0000313" key="3">
    <source>
        <dbReference type="Proteomes" id="UP000824176"/>
    </source>
</evidence>
<dbReference type="GO" id="GO:0016491">
    <property type="term" value="F:oxidoreductase activity"/>
    <property type="evidence" value="ECO:0007669"/>
    <property type="project" value="InterPro"/>
</dbReference>
<evidence type="ECO:0000256" key="1">
    <source>
        <dbReference type="SAM" id="Phobius"/>
    </source>
</evidence>
<dbReference type="InterPro" id="IPR027387">
    <property type="entry name" value="Cytb/b6-like_sf"/>
</dbReference>
<keyword evidence="1" id="KW-1133">Transmembrane helix</keyword>
<evidence type="ECO:0008006" key="4">
    <source>
        <dbReference type="Google" id="ProtNLM"/>
    </source>
</evidence>
<protein>
    <recommendedName>
        <fullName evidence="4">Cytochrome B6</fullName>
    </recommendedName>
</protein>
<accession>A0A9D2GUP2</accession>
<keyword evidence="1" id="KW-0472">Membrane</keyword>
<dbReference type="AlphaFoldDB" id="A0A9D2GUP2"/>
<evidence type="ECO:0000313" key="2">
    <source>
        <dbReference type="EMBL" id="HIZ89355.1"/>
    </source>
</evidence>
<proteinExistence type="predicted"/>
<dbReference type="Gene3D" id="1.20.810.10">
    <property type="entry name" value="Cytochrome Bc1 Complex, Chain C"/>
    <property type="match status" value="1"/>
</dbReference>
<feature type="transmembrane region" description="Helical" evidence="1">
    <location>
        <begin position="110"/>
        <end position="132"/>
    </location>
</feature>
<gene>
    <name evidence="2" type="ORF">H9804_05385</name>
</gene>
<feature type="transmembrane region" description="Helical" evidence="1">
    <location>
        <begin position="75"/>
        <end position="94"/>
    </location>
</feature>
<organism evidence="2 3">
    <name type="scientific">Candidatus Mucispirillum faecigallinarum</name>
    <dbReference type="NCBI Taxonomy" id="2838699"/>
    <lineage>
        <taxon>Bacteria</taxon>
        <taxon>Pseudomonadati</taxon>
        <taxon>Deferribacterota</taxon>
        <taxon>Deferribacteres</taxon>
        <taxon>Deferribacterales</taxon>
        <taxon>Mucispirillaceae</taxon>
        <taxon>Mucispirillum</taxon>
    </lineage>
</organism>
<sequence length="141" mass="16823">MIDEKNKKDLYIKSNPYFFKIIGISAFILIIFILTASIFFDAPLEEKAEPYNAPNPSKSAWFLLWTQELASYGSYYVYIIIFLFIFYMLLPFFIKKLPVQAKWFNTAYKWINILSIIIFLAILTLTIIAYFFRKEYWLLGF</sequence>
<comment type="caution">
    <text evidence="2">The sequence shown here is derived from an EMBL/GenBank/DDBJ whole genome shotgun (WGS) entry which is preliminary data.</text>
</comment>
<keyword evidence="1" id="KW-0812">Transmembrane</keyword>
<name>A0A9D2GUP2_9BACT</name>
<dbReference type="SUPFAM" id="SSF81648">
    <property type="entry name" value="a domain/subunit of cytochrome bc1 complex (Ubiquinol-cytochrome c reductase)"/>
    <property type="match status" value="1"/>
</dbReference>
<dbReference type="GO" id="GO:0016020">
    <property type="term" value="C:membrane"/>
    <property type="evidence" value="ECO:0007669"/>
    <property type="project" value="InterPro"/>
</dbReference>
<feature type="transmembrane region" description="Helical" evidence="1">
    <location>
        <begin position="21"/>
        <end position="40"/>
    </location>
</feature>
<reference evidence="2" key="2">
    <citation type="submission" date="2021-04" db="EMBL/GenBank/DDBJ databases">
        <authorList>
            <person name="Gilroy R."/>
        </authorList>
    </citation>
    <scope>NUCLEOTIDE SEQUENCE</scope>
    <source>
        <strain evidence="2">ChiW4-1371</strain>
    </source>
</reference>
<reference evidence="2" key="1">
    <citation type="journal article" date="2021" name="PeerJ">
        <title>Extensive microbial diversity within the chicken gut microbiome revealed by metagenomics and culture.</title>
        <authorList>
            <person name="Gilroy R."/>
            <person name="Ravi A."/>
            <person name="Getino M."/>
            <person name="Pursley I."/>
            <person name="Horton D.L."/>
            <person name="Alikhan N.F."/>
            <person name="Baker D."/>
            <person name="Gharbi K."/>
            <person name="Hall N."/>
            <person name="Watson M."/>
            <person name="Adriaenssens E.M."/>
            <person name="Foster-Nyarko E."/>
            <person name="Jarju S."/>
            <person name="Secka A."/>
            <person name="Antonio M."/>
            <person name="Oren A."/>
            <person name="Chaudhuri R.R."/>
            <person name="La Ragione R."/>
            <person name="Hildebrand F."/>
            <person name="Pallen M.J."/>
        </authorList>
    </citation>
    <scope>NUCLEOTIDE SEQUENCE</scope>
    <source>
        <strain evidence="2">ChiW4-1371</strain>
    </source>
</reference>